<dbReference type="Pfam" id="PF00339">
    <property type="entry name" value="Arrestin_N"/>
    <property type="match status" value="1"/>
</dbReference>
<protein>
    <submittedName>
        <fullName evidence="5">Arrestin_N domain-containing protein</fullName>
    </submittedName>
</protein>
<proteinExistence type="inferred from homology"/>
<dbReference type="InterPro" id="IPR050357">
    <property type="entry name" value="Arrestin_domain-protein"/>
</dbReference>
<dbReference type="PANTHER" id="PTHR11188">
    <property type="entry name" value="ARRESTIN DOMAIN CONTAINING PROTEIN"/>
    <property type="match status" value="1"/>
</dbReference>
<dbReference type="PANTHER" id="PTHR11188:SF176">
    <property type="entry name" value="ARRESTIN DOMAIN-CONTAINING PROTEIN 1"/>
    <property type="match status" value="1"/>
</dbReference>
<evidence type="ECO:0000313" key="4">
    <source>
        <dbReference type="Proteomes" id="UP000270296"/>
    </source>
</evidence>
<dbReference type="InterPro" id="IPR011021">
    <property type="entry name" value="Arrestin-like_N"/>
</dbReference>
<comment type="similarity">
    <text evidence="1">Belongs to the arrestin family.</text>
</comment>
<dbReference type="InterPro" id="IPR014756">
    <property type="entry name" value="Ig_E-set"/>
</dbReference>
<accession>A0A183INB9</accession>
<evidence type="ECO:0000313" key="5">
    <source>
        <dbReference type="WBParaSite" id="SBAD_0000532501-mRNA-1"/>
    </source>
</evidence>
<dbReference type="GO" id="GO:0015031">
    <property type="term" value="P:protein transport"/>
    <property type="evidence" value="ECO:0007669"/>
    <property type="project" value="TreeGrafter"/>
</dbReference>
<dbReference type="Gene3D" id="2.60.40.640">
    <property type="match status" value="1"/>
</dbReference>
<dbReference type="OrthoDB" id="2333384at2759"/>
<reference evidence="3 4" key="2">
    <citation type="submission" date="2018-11" db="EMBL/GenBank/DDBJ databases">
        <authorList>
            <consortium name="Pathogen Informatics"/>
        </authorList>
    </citation>
    <scope>NUCLEOTIDE SEQUENCE [LARGE SCALE GENOMIC DNA]</scope>
</reference>
<dbReference type="SUPFAM" id="SSF81296">
    <property type="entry name" value="E set domains"/>
    <property type="match status" value="1"/>
</dbReference>
<reference evidence="5" key="1">
    <citation type="submission" date="2016-06" db="UniProtKB">
        <authorList>
            <consortium name="WormBaseParasite"/>
        </authorList>
    </citation>
    <scope>IDENTIFICATION</scope>
</reference>
<dbReference type="WBParaSite" id="SBAD_0000532501-mRNA-1">
    <property type="protein sequence ID" value="SBAD_0000532501-mRNA-1"/>
    <property type="gene ID" value="SBAD_0000532501"/>
</dbReference>
<gene>
    <name evidence="3" type="ORF">SBAD_LOCUS5115</name>
</gene>
<dbReference type="AlphaFoldDB" id="A0A183INB9"/>
<feature type="domain" description="Arrestin-like N-terminal" evidence="2">
    <location>
        <begin position="13"/>
        <end position="115"/>
    </location>
</feature>
<dbReference type="GO" id="GO:0005737">
    <property type="term" value="C:cytoplasm"/>
    <property type="evidence" value="ECO:0007669"/>
    <property type="project" value="TreeGrafter"/>
</dbReference>
<evidence type="ECO:0000313" key="3">
    <source>
        <dbReference type="EMBL" id="VDP06310.1"/>
    </source>
</evidence>
<evidence type="ECO:0000256" key="1">
    <source>
        <dbReference type="ARBA" id="ARBA00005298"/>
    </source>
</evidence>
<organism evidence="5">
    <name type="scientific">Soboliphyme baturini</name>
    <dbReference type="NCBI Taxonomy" id="241478"/>
    <lineage>
        <taxon>Eukaryota</taxon>
        <taxon>Metazoa</taxon>
        <taxon>Ecdysozoa</taxon>
        <taxon>Nematoda</taxon>
        <taxon>Enoplea</taxon>
        <taxon>Dorylaimia</taxon>
        <taxon>Dioctophymatida</taxon>
        <taxon>Dioctophymatoidea</taxon>
        <taxon>Soboliphymatidae</taxon>
        <taxon>Soboliphyme</taxon>
    </lineage>
</organism>
<keyword evidence="4" id="KW-1185">Reference proteome</keyword>
<dbReference type="EMBL" id="UZAM01008762">
    <property type="protein sequence ID" value="VDP06310.1"/>
    <property type="molecule type" value="Genomic_DNA"/>
</dbReference>
<dbReference type="InterPro" id="IPR014752">
    <property type="entry name" value="Arrestin-like_C"/>
</dbReference>
<name>A0A183INB9_9BILA</name>
<dbReference type="Proteomes" id="UP000270296">
    <property type="component" value="Unassembled WGS sequence"/>
</dbReference>
<sequence>MGKLRNVDIRYERQPVFAGSRVIGSISFDLKEEWRLEAKDLTLSVTGEAKVKLGANATSRKWLLREYIPFTVYLMQYEYSLPAGHHQIQFSFLVPAHLPSSFGGKYGYVYYSCSLNKEFCKRFLVIGIEDLNWYPLARHPVNFTIMFSTGLEGDYAHLKFNPSISQAQNCLNFSPKFIADLCADDG</sequence>
<evidence type="ECO:0000259" key="2">
    <source>
        <dbReference type="Pfam" id="PF00339"/>
    </source>
</evidence>